<dbReference type="AlphaFoldDB" id="G5J1V4"/>
<name>G5J1V4_CROWT</name>
<dbReference type="PATRIC" id="fig|423471.3.peg.1382"/>
<protein>
    <recommendedName>
        <fullName evidence="3">Type IV pilin PilA</fullName>
    </recommendedName>
</protein>
<dbReference type="RefSeq" id="WP_007309910.1">
    <property type="nucleotide sequence ID" value="NZ_AESD01000228.1"/>
</dbReference>
<reference evidence="1 2" key="1">
    <citation type="journal article" date="2011" name="Front. Microbiol.">
        <title>Two Strains of Crocosphaera watsonii with Highly Conserved Genomes are Distinguished by Strain-Specific Features.</title>
        <authorList>
            <person name="Bench S.R."/>
            <person name="Ilikchyan I.N."/>
            <person name="Tripp H.J."/>
            <person name="Zehr J.P."/>
        </authorList>
    </citation>
    <scope>NUCLEOTIDE SEQUENCE [LARGE SCALE GENOMIC DNA]</scope>
    <source>
        <strain evidence="1 2">WH 0003</strain>
    </source>
</reference>
<accession>G5J1V4</accession>
<organism evidence="1 2">
    <name type="scientific">Crocosphaera watsonii WH 0003</name>
    <dbReference type="NCBI Taxonomy" id="423471"/>
    <lineage>
        <taxon>Bacteria</taxon>
        <taxon>Bacillati</taxon>
        <taxon>Cyanobacteriota</taxon>
        <taxon>Cyanophyceae</taxon>
        <taxon>Oscillatoriophycideae</taxon>
        <taxon>Chroococcales</taxon>
        <taxon>Aphanothecaceae</taxon>
        <taxon>Crocosphaera</taxon>
    </lineage>
</organism>
<gene>
    <name evidence="1" type="ORF">CWATWH0003_1485</name>
</gene>
<evidence type="ECO:0008006" key="3">
    <source>
        <dbReference type="Google" id="ProtNLM"/>
    </source>
</evidence>
<evidence type="ECO:0000313" key="1">
    <source>
        <dbReference type="EMBL" id="EHJ13835.1"/>
    </source>
</evidence>
<dbReference type="GeneID" id="88765283"/>
<evidence type="ECO:0000313" key="2">
    <source>
        <dbReference type="Proteomes" id="UP000003477"/>
    </source>
</evidence>
<proteinExistence type="predicted"/>
<dbReference type="EMBL" id="AESD01000228">
    <property type="protein sequence ID" value="EHJ13835.1"/>
    <property type="molecule type" value="Genomic_DNA"/>
</dbReference>
<sequence length="193" mass="22418">MSIKPSHYEQLLCEYSDRLGAISLLKQHRSYLEMLPSLRRPEESLITLPLPVVKVRQPQPLSESRLGSPNIQEAIQLPCDLAIIMCDPEWKIKLGSDIIVFIHRPHEYFSHLLGRWRQTQIHLDKDYEWLMPMKEAHMLSEGGEKVYPFFVVFEHSLERIKKGLKGACLPYIVQQSIPEESENILESISESQL</sequence>
<dbReference type="Proteomes" id="UP000003477">
    <property type="component" value="Unassembled WGS sequence"/>
</dbReference>
<comment type="caution">
    <text evidence="1">The sequence shown here is derived from an EMBL/GenBank/DDBJ whole genome shotgun (WGS) entry which is preliminary data.</text>
</comment>